<dbReference type="SMART" id="SM00047">
    <property type="entry name" value="LYZ2"/>
    <property type="match status" value="1"/>
</dbReference>
<comment type="function">
    <text evidence="1">Flagellum-specific muramidase which hydrolyzes the peptidoglycan layer to assemble the rod structure in the periplasmic space.</text>
</comment>
<dbReference type="RefSeq" id="WP_070127073.1">
    <property type="nucleotide sequence ID" value="NZ_MDHN01000041.1"/>
</dbReference>
<evidence type="ECO:0000256" key="3">
    <source>
        <dbReference type="ARBA" id="ARBA00006880"/>
    </source>
</evidence>
<dbReference type="Gene3D" id="2.10.70.40">
    <property type="entry name" value="peptidoglycan hydrolase"/>
    <property type="match status" value="1"/>
</dbReference>
<dbReference type="GO" id="GO:0042597">
    <property type="term" value="C:periplasmic space"/>
    <property type="evidence" value="ECO:0007669"/>
    <property type="project" value="UniProtKB-SubCell"/>
</dbReference>
<evidence type="ECO:0000256" key="10">
    <source>
        <dbReference type="ARBA" id="ARBA00023316"/>
    </source>
</evidence>
<evidence type="ECO:0000256" key="2">
    <source>
        <dbReference type="ARBA" id="ARBA00004418"/>
    </source>
</evidence>
<evidence type="ECO:0000256" key="8">
    <source>
        <dbReference type="ARBA" id="ARBA00022801"/>
    </source>
</evidence>
<gene>
    <name evidence="13" type="ORF">BFC18_19685</name>
</gene>
<evidence type="ECO:0000256" key="4">
    <source>
        <dbReference type="ARBA" id="ARBA00007974"/>
    </source>
</evidence>
<dbReference type="GO" id="GO:0071555">
    <property type="term" value="P:cell wall organization"/>
    <property type="evidence" value="ECO:0007669"/>
    <property type="project" value="UniProtKB-KW"/>
</dbReference>
<dbReference type="EMBL" id="MDHN01000041">
    <property type="protein sequence ID" value="OFC68968.1"/>
    <property type="molecule type" value="Genomic_DNA"/>
</dbReference>
<evidence type="ECO:0000256" key="9">
    <source>
        <dbReference type="ARBA" id="ARBA00023295"/>
    </source>
</evidence>
<dbReference type="PANTHER" id="PTHR33308:SF9">
    <property type="entry name" value="PEPTIDOGLYCAN HYDROLASE FLGJ"/>
    <property type="match status" value="1"/>
</dbReference>
<comment type="similarity">
    <text evidence="3">In the N-terminal section; belongs to the FlgJ family.</text>
</comment>
<dbReference type="GO" id="GO:0004040">
    <property type="term" value="F:amidase activity"/>
    <property type="evidence" value="ECO:0007669"/>
    <property type="project" value="InterPro"/>
</dbReference>
<evidence type="ECO:0000256" key="7">
    <source>
        <dbReference type="ARBA" id="ARBA00022795"/>
    </source>
</evidence>
<dbReference type="InterPro" id="IPR019301">
    <property type="entry name" value="Flagellar_prot_FlgJ_N"/>
</dbReference>
<dbReference type="InterPro" id="IPR051056">
    <property type="entry name" value="Glycosyl_Hydrolase_73"/>
</dbReference>
<dbReference type="GO" id="GO:0016798">
    <property type="term" value="F:hydrolase activity, acting on glycosyl bonds"/>
    <property type="evidence" value="ECO:0007669"/>
    <property type="project" value="UniProtKB-KW"/>
</dbReference>
<comment type="caution">
    <text evidence="13">The sequence shown here is derived from an EMBL/GenBank/DDBJ whole genome shotgun (WGS) entry which is preliminary data.</text>
</comment>
<evidence type="ECO:0000256" key="5">
    <source>
        <dbReference type="ARBA" id="ARBA00013433"/>
    </source>
</evidence>
<dbReference type="PRINTS" id="PR01002">
    <property type="entry name" value="FLGFLGJ"/>
</dbReference>
<keyword evidence="10" id="KW-0961">Cell wall biogenesis/degradation</keyword>
<organism evidence="13 14">
    <name type="scientific">Alteromonas confluentis</name>
    <dbReference type="NCBI Taxonomy" id="1656094"/>
    <lineage>
        <taxon>Bacteria</taxon>
        <taxon>Pseudomonadati</taxon>
        <taxon>Pseudomonadota</taxon>
        <taxon>Gammaproteobacteria</taxon>
        <taxon>Alteromonadales</taxon>
        <taxon>Alteromonadaceae</taxon>
        <taxon>Alteromonas/Salinimonas group</taxon>
        <taxon>Alteromonas</taxon>
    </lineage>
</organism>
<dbReference type="Pfam" id="PF01832">
    <property type="entry name" value="Glucosaminidase"/>
    <property type="match status" value="1"/>
</dbReference>
<keyword evidence="13" id="KW-0969">Cilium</keyword>
<evidence type="ECO:0000313" key="14">
    <source>
        <dbReference type="Proteomes" id="UP000175691"/>
    </source>
</evidence>
<dbReference type="InterPro" id="IPR002901">
    <property type="entry name" value="MGlyc_endo_b_GlcNAc-like_dom"/>
</dbReference>
<keyword evidence="8" id="KW-0378">Hydrolase</keyword>
<evidence type="ECO:0000256" key="11">
    <source>
        <dbReference type="ARBA" id="ARBA00030835"/>
    </source>
</evidence>
<keyword evidence="14" id="KW-1185">Reference proteome</keyword>
<feature type="domain" description="Mannosyl-glycoprotein endo-beta-N-acetylglucosamidase-like" evidence="12">
    <location>
        <begin position="157"/>
        <end position="316"/>
    </location>
</feature>
<accession>A0A1E7Z613</accession>
<reference evidence="13 14" key="1">
    <citation type="submission" date="2016-08" db="EMBL/GenBank/DDBJ databases">
        <authorList>
            <person name="Seilhamer J.J."/>
        </authorList>
    </citation>
    <scope>NUCLEOTIDE SEQUENCE [LARGE SCALE GENOMIC DNA]</scope>
    <source>
        <strain evidence="13 14">KCTC 42603</strain>
    </source>
</reference>
<dbReference type="Proteomes" id="UP000175691">
    <property type="component" value="Unassembled WGS sequence"/>
</dbReference>
<evidence type="ECO:0000256" key="6">
    <source>
        <dbReference type="ARBA" id="ARBA00022764"/>
    </source>
</evidence>
<keyword evidence="9" id="KW-0326">Glycosidase</keyword>
<proteinExistence type="inferred from homology"/>
<dbReference type="PANTHER" id="PTHR33308">
    <property type="entry name" value="PEPTIDOGLYCAN HYDROLASE FLGJ"/>
    <property type="match status" value="1"/>
</dbReference>
<sequence>MDMQNTSRSQLEMARNANDIGGLNNLREAMASGNGEVLQEAAQQFEAIFVQMMLKSMRKAQDALADEDSPFNSEQVKFYRDMHDQQLAVDLSSNGGLGLADLIVKQLGQLDPNYRPASTIRADGNIETLNQARAESVTKAQDAVLESASKGTKSAYKAAMFENQESFVEALYPHAEKAAEMLGTDAKAIIAQAAVETGWGQFVIHDQEGNSTHNLFGIKANRQWQGEQAVVDTLEFSNGVPERRKAAFRQYDSLEAGLADYVNFIRSQPRYQQAVEKGADTSQYFSELQQAGYATDPQYTEKVMAVYRSDIVQGFQP</sequence>
<keyword evidence="13" id="KW-0282">Flagellum</keyword>
<dbReference type="GO" id="GO:0044780">
    <property type="term" value="P:bacterial-type flagellum assembly"/>
    <property type="evidence" value="ECO:0007669"/>
    <property type="project" value="InterPro"/>
</dbReference>
<evidence type="ECO:0000259" key="12">
    <source>
        <dbReference type="SMART" id="SM00047"/>
    </source>
</evidence>
<protein>
    <recommendedName>
        <fullName evidence="5">Peptidoglycan hydrolase FlgJ</fullName>
    </recommendedName>
    <alternativeName>
        <fullName evidence="11">Muramidase FlgJ</fullName>
    </alternativeName>
</protein>
<keyword evidence="13" id="KW-0966">Cell projection</keyword>
<evidence type="ECO:0000313" key="13">
    <source>
        <dbReference type="EMBL" id="OFC68968.1"/>
    </source>
</evidence>
<evidence type="ECO:0000256" key="1">
    <source>
        <dbReference type="ARBA" id="ARBA00002954"/>
    </source>
</evidence>
<dbReference type="NCBIfam" id="TIGR02541">
    <property type="entry name" value="flagell_FlgJ"/>
    <property type="match status" value="1"/>
</dbReference>
<dbReference type="AlphaFoldDB" id="A0A1E7Z613"/>
<comment type="similarity">
    <text evidence="4">In the C-terminal section; belongs to the glycosyl hydrolase 73 family.</text>
</comment>
<dbReference type="Gene3D" id="1.10.530.10">
    <property type="match status" value="1"/>
</dbReference>
<comment type="subcellular location">
    <subcellularLocation>
        <location evidence="2">Periplasm</location>
    </subcellularLocation>
</comment>
<keyword evidence="6" id="KW-0574">Periplasm</keyword>
<dbReference type="STRING" id="1656094.BFC18_19685"/>
<dbReference type="Pfam" id="PF10135">
    <property type="entry name" value="Rod-binding"/>
    <property type="match status" value="1"/>
</dbReference>
<keyword evidence="7" id="KW-1005">Bacterial flagellum biogenesis</keyword>
<dbReference type="GO" id="GO:0071973">
    <property type="term" value="P:bacterial-type flagellum-dependent cell motility"/>
    <property type="evidence" value="ECO:0007669"/>
    <property type="project" value="TreeGrafter"/>
</dbReference>
<dbReference type="InterPro" id="IPR013377">
    <property type="entry name" value="FlgJ"/>
</dbReference>
<name>A0A1E7Z613_9ALTE</name>